<evidence type="ECO:0000313" key="2">
    <source>
        <dbReference type="Proteomes" id="UP000305517"/>
    </source>
</evidence>
<dbReference type="EMBL" id="VAJM01000001">
    <property type="protein sequence ID" value="TLM97077.1"/>
    <property type="molecule type" value="Genomic_DNA"/>
</dbReference>
<organism evidence="1 2">
    <name type="scientific">Hymenobacter jeollabukensis</name>
    <dbReference type="NCBI Taxonomy" id="2025313"/>
    <lineage>
        <taxon>Bacteria</taxon>
        <taxon>Pseudomonadati</taxon>
        <taxon>Bacteroidota</taxon>
        <taxon>Cytophagia</taxon>
        <taxon>Cytophagales</taxon>
        <taxon>Hymenobacteraceae</taxon>
        <taxon>Hymenobacter</taxon>
    </lineage>
</organism>
<dbReference type="RefSeq" id="WP_138075319.1">
    <property type="nucleotide sequence ID" value="NZ_VAJM01000001.1"/>
</dbReference>
<accession>A0A5R8WX79</accession>
<dbReference type="OrthoDB" id="7060026at2"/>
<gene>
    <name evidence="1" type="ORF">FDY95_03540</name>
</gene>
<comment type="caution">
    <text evidence="1">The sequence shown here is derived from an EMBL/GenBank/DDBJ whole genome shotgun (WGS) entry which is preliminary data.</text>
</comment>
<dbReference type="AlphaFoldDB" id="A0A5R8WX79"/>
<sequence length="175" mass="19736">MFDAAFLMLNRIAQDQLPLSAGLTWFDALTDEEQRAAMNELHLYVHQSHPTPTMVQQAVATAPIKRGATPLALLRAFPFHIALPKIISLRADERRNAFAALLTLFRIADTQRRITSCQDGCSHDWHHLPPCRKPRGPAKGIITCAIILSLHYQRYLTTKHISARAKSDRRCTFGL</sequence>
<protein>
    <submittedName>
        <fullName evidence="1">Uncharacterized protein</fullName>
    </submittedName>
</protein>
<dbReference type="Pfam" id="PF19383">
    <property type="entry name" value="DUF5958"/>
    <property type="match status" value="1"/>
</dbReference>
<keyword evidence="2" id="KW-1185">Reference proteome</keyword>
<evidence type="ECO:0000313" key="1">
    <source>
        <dbReference type="EMBL" id="TLM97077.1"/>
    </source>
</evidence>
<reference evidence="1 2" key="1">
    <citation type="submission" date="2019-05" db="EMBL/GenBank/DDBJ databases">
        <title>Hymenobacter edaphi sp. nov., isolated from abandoned arsenic-contaminated farmland soil.</title>
        <authorList>
            <person name="Nie L."/>
        </authorList>
    </citation>
    <scope>NUCLEOTIDE SEQUENCE [LARGE SCALE GENOMIC DNA]</scope>
    <source>
        <strain evidence="1 2">1-3-3-8</strain>
    </source>
</reference>
<dbReference type="InterPro" id="IPR046002">
    <property type="entry name" value="DUF5958"/>
</dbReference>
<dbReference type="Proteomes" id="UP000305517">
    <property type="component" value="Unassembled WGS sequence"/>
</dbReference>
<name>A0A5R8WX79_9BACT</name>
<proteinExistence type="predicted"/>